<evidence type="ECO:0000313" key="11">
    <source>
        <dbReference type="RefSeq" id="XP_033581721.1"/>
    </source>
</evidence>
<reference evidence="11" key="2">
    <citation type="submission" date="2020-04" db="EMBL/GenBank/DDBJ databases">
        <authorList>
            <consortium name="NCBI Genome Project"/>
        </authorList>
    </citation>
    <scope>NUCLEOTIDE SEQUENCE</scope>
    <source>
        <strain evidence="11">CBS 304.34</strain>
    </source>
</reference>
<evidence type="ECO:0000256" key="1">
    <source>
        <dbReference type="ARBA" id="ARBA00004275"/>
    </source>
</evidence>
<dbReference type="PANTHER" id="PTHR10130:SF0">
    <property type="entry name" value="GH08708P"/>
    <property type="match status" value="1"/>
</dbReference>
<evidence type="ECO:0000313" key="9">
    <source>
        <dbReference type="EMBL" id="KAF2814757.1"/>
    </source>
</evidence>
<dbReference type="InterPro" id="IPR024111">
    <property type="entry name" value="PEX5/PEX5L"/>
</dbReference>
<evidence type="ECO:0000256" key="8">
    <source>
        <dbReference type="PROSITE-ProRule" id="PRU00339"/>
    </source>
</evidence>
<gene>
    <name evidence="9 11" type="ORF">BDZ99DRAFT_378800</name>
</gene>
<dbReference type="EMBL" id="MU003694">
    <property type="protein sequence ID" value="KAF2814757.1"/>
    <property type="molecule type" value="Genomic_DNA"/>
</dbReference>
<dbReference type="RefSeq" id="XP_033581721.1">
    <property type="nucleotide sequence ID" value="XM_033715124.1"/>
</dbReference>
<dbReference type="Pfam" id="PF00515">
    <property type="entry name" value="TPR_1"/>
    <property type="match status" value="1"/>
</dbReference>
<dbReference type="OrthoDB" id="10006023at2759"/>
<protein>
    <submittedName>
        <fullName evidence="9 11">TPR-like protein</fullName>
    </submittedName>
</protein>
<feature type="repeat" description="TPR" evidence="8">
    <location>
        <begin position="88"/>
        <end position="121"/>
    </location>
</feature>
<accession>A0A6A6Z3D5</accession>
<keyword evidence="4" id="KW-0963">Cytoplasm</keyword>
<dbReference type="PANTHER" id="PTHR10130">
    <property type="entry name" value="PEROXISOMAL TARGETING SIGNAL 1 RECEPTOR PEX5"/>
    <property type="match status" value="1"/>
</dbReference>
<keyword evidence="6 8" id="KW-0802">TPR repeat</keyword>
<dbReference type="InterPro" id="IPR019734">
    <property type="entry name" value="TPR_rpt"/>
</dbReference>
<reference evidence="9 11" key="1">
    <citation type="journal article" date="2020" name="Stud. Mycol.">
        <title>101 Dothideomycetes genomes: a test case for predicting lifestyles and emergence of pathogens.</title>
        <authorList>
            <person name="Haridas S."/>
            <person name="Albert R."/>
            <person name="Binder M."/>
            <person name="Bloem J."/>
            <person name="Labutti K."/>
            <person name="Salamov A."/>
            <person name="Andreopoulos B."/>
            <person name="Baker S."/>
            <person name="Barry K."/>
            <person name="Bills G."/>
            <person name="Bluhm B."/>
            <person name="Cannon C."/>
            <person name="Castanera R."/>
            <person name="Culley D."/>
            <person name="Daum C."/>
            <person name="Ezra D."/>
            <person name="Gonzalez J."/>
            <person name="Henrissat B."/>
            <person name="Kuo A."/>
            <person name="Liang C."/>
            <person name="Lipzen A."/>
            <person name="Lutzoni F."/>
            <person name="Magnuson J."/>
            <person name="Mondo S."/>
            <person name="Nolan M."/>
            <person name="Ohm R."/>
            <person name="Pangilinan J."/>
            <person name="Park H.-J."/>
            <person name="Ramirez L."/>
            <person name="Alfaro M."/>
            <person name="Sun H."/>
            <person name="Tritt A."/>
            <person name="Yoshinaga Y."/>
            <person name="Zwiers L.-H."/>
            <person name="Turgeon B."/>
            <person name="Goodwin S."/>
            <person name="Spatafora J."/>
            <person name="Crous P."/>
            <person name="Grigoriev I."/>
        </authorList>
    </citation>
    <scope>NUCLEOTIDE SEQUENCE</scope>
    <source>
        <strain evidence="9 11">CBS 304.34</strain>
    </source>
</reference>
<dbReference type="InterPro" id="IPR011990">
    <property type="entry name" value="TPR-like_helical_dom_sf"/>
</dbReference>
<keyword evidence="10" id="KW-1185">Reference proteome</keyword>
<evidence type="ECO:0000256" key="3">
    <source>
        <dbReference type="ARBA" id="ARBA00005348"/>
    </source>
</evidence>
<dbReference type="GO" id="GO:0005829">
    <property type="term" value="C:cytosol"/>
    <property type="evidence" value="ECO:0007669"/>
    <property type="project" value="TreeGrafter"/>
</dbReference>
<reference evidence="11" key="3">
    <citation type="submission" date="2025-04" db="UniProtKB">
        <authorList>
            <consortium name="RefSeq"/>
        </authorList>
    </citation>
    <scope>IDENTIFICATION</scope>
    <source>
        <strain evidence="11">CBS 304.34</strain>
    </source>
</reference>
<evidence type="ECO:0000256" key="5">
    <source>
        <dbReference type="ARBA" id="ARBA00022737"/>
    </source>
</evidence>
<feature type="repeat" description="TPR" evidence="8">
    <location>
        <begin position="240"/>
        <end position="273"/>
    </location>
</feature>
<comment type="similarity">
    <text evidence="3">Belongs to the peroxisomal targeting signal receptor family.</text>
</comment>
<evidence type="ECO:0000256" key="2">
    <source>
        <dbReference type="ARBA" id="ARBA00004496"/>
    </source>
</evidence>
<dbReference type="Gene3D" id="1.25.40.10">
    <property type="entry name" value="Tetratricopeptide repeat domain"/>
    <property type="match status" value="1"/>
</dbReference>
<name>A0A6A6Z3D5_9PEZI</name>
<evidence type="ECO:0000313" key="10">
    <source>
        <dbReference type="Proteomes" id="UP000504636"/>
    </source>
</evidence>
<sequence>MDHEKNITQGSLNTRDRDTGAISQVEAFLSRAPQDPPRDHKYDFQSNNPFTGSWRAFEEGMAILQKEENLAFATLAFEAACQKDPLNVEAWKMLGSTQAENENDEAAMNAFEDALELDPTNGDALLGLAISYINGGHQQKAYTVLENWLTSKYPQITAPSVSPSDPHTRLISLYLSAALLYPSGPQLDPGVQIGLGMLFFSTSHYSESLDCFSTALSLTLTSPTSTTVGFQNSNSQCQPHLLYNRIGASLAKLRRYDEAVEAYEMALVARPNFVKARYNMAVVAFARGEYEECARQAVRALGEREAGRVDTREGEGMRGNAVEDDLMGALRKALANMGRWDLSEGVRSGMCLGDLRRALDV</sequence>
<evidence type="ECO:0000256" key="6">
    <source>
        <dbReference type="ARBA" id="ARBA00022803"/>
    </source>
</evidence>
<dbReference type="SMART" id="SM00028">
    <property type="entry name" value="TPR"/>
    <property type="match status" value="4"/>
</dbReference>
<dbReference type="GO" id="GO:0016560">
    <property type="term" value="P:protein import into peroxisome matrix, docking"/>
    <property type="evidence" value="ECO:0007669"/>
    <property type="project" value="TreeGrafter"/>
</dbReference>
<dbReference type="Pfam" id="PF14559">
    <property type="entry name" value="TPR_19"/>
    <property type="match status" value="1"/>
</dbReference>
<dbReference type="GeneID" id="54456017"/>
<proteinExistence type="inferred from homology"/>
<dbReference type="SUPFAM" id="SSF48452">
    <property type="entry name" value="TPR-like"/>
    <property type="match status" value="1"/>
</dbReference>
<keyword evidence="7" id="KW-0576">Peroxisome</keyword>
<dbReference type="Proteomes" id="UP000504636">
    <property type="component" value="Unplaced"/>
</dbReference>
<comment type="subcellular location">
    <subcellularLocation>
        <location evidence="2">Cytoplasm</location>
    </subcellularLocation>
    <subcellularLocation>
        <location evidence="1">Peroxisome</location>
    </subcellularLocation>
</comment>
<dbReference type="GO" id="GO:0005778">
    <property type="term" value="C:peroxisomal membrane"/>
    <property type="evidence" value="ECO:0007669"/>
    <property type="project" value="TreeGrafter"/>
</dbReference>
<organism evidence="9">
    <name type="scientific">Mytilinidion resinicola</name>
    <dbReference type="NCBI Taxonomy" id="574789"/>
    <lineage>
        <taxon>Eukaryota</taxon>
        <taxon>Fungi</taxon>
        <taxon>Dikarya</taxon>
        <taxon>Ascomycota</taxon>
        <taxon>Pezizomycotina</taxon>
        <taxon>Dothideomycetes</taxon>
        <taxon>Pleosporomycetidae</taxon>
        <taxon>Mytilinidiales</taxon>
        <taxon>Mytilinidiaceae</taxon>
        <taxon>Mytilinidion</taxon>
    </lineage>
</organism>
<evidence type="ECO:0000256" key="7">
    <source>
        <dbReference type="ARBA" id="ARBA00023140"/>
    </source>
</evidence>
<evidence type="ECO:0000256" key="4">
    <source>
        <dbReference type="ARBA" id="ARBA00022490"/>
    </source>
</evidence>
<dbReference type="PROSITE" id="PS50005">
    <property type="entry name" value="TPR"/>
    <property type="match status" value="2"/>
</dbReference>
<dbReference type="AlphaFoldDB" id="A0A6A6Z3D5"/>
<keyword evidence="5" id="KW-0677">Repeat</keyword>
<dbReference type="GO" id="GO:0005052">
    <property type="term" value="F:peroxisome matrix targeting signal-1 binding"/>
    <property type="evidence" value="ECO:0007669"/>
    <property type="project" value="TreeGrafter"/>
</dbReference>